<sequence>MGFRRGGFPVSEVYKNSGREDLNLSKCTNIPWFWEPHLDLFPQWLWLSDDWIAADQVPEPPSLEWKTDSGQDAADDEVPSLQLAPWGGVPDFLPQPPAEGYMYNHNGPFVIISDPTYRGLSDAKLEIVPPGPFWIGVNVQDSRCMPLSAGVFVGFRRNGRPQKNPWWWECVYAKLDKRGRVFLHAYNYNYLGMPLTPLDNYRFRPKQRDVIWIASLATATRQQIQKYVTQGTQHWDDKGVLYHGHGWVRNELRAAFFLPPYRF</sequence>
<organism evidence="1 2">
    <name type="scientific">Mollisia scopiformis</name>
    <name type="common">Conifer needle endophyte fungus</name>
    <name type="synonym">Phialocephala scopiformis</name>
    <dbReference type="NCBI Taxonomy" id="149040"/>
    <lineage>
        <taxon>Eukaryota</taxon>
        <taxon>Fungi</taxon>
        <taxon>Dikarya</taxon>
        <taxon>Ascomycota</taxon>
        <taxon>Pezizomycotina</taxon>
        <taxon>Leotiomycetes</taxon>
        <taxon>Helotiales</taxon>
        <taxon>Mollisiaceae</taxon>
        <taxon>Mollisia</taxon>
    </lineage>
</organism>
<dbReference type="KEGG" id="psco:LY89DRAFT_741943"/>
<proteinExistence type="predicted"/>
<evidence type="ECO:0000313" key="2">
    <source>
        <dbReference type="Proteomes" id="UP000070700"/>
    </source>
</evidence>
<name>A0A132B896_MOLSC</name>
<protein>
    <submittedName>
        <fullName evidence="1">Uncharacterized protein</fullName>
    </submittedName>
</protein>
<dbReference type="Proteomes" id="UP000070700">
    <property type="component" value="Unassembled WGS sequence"/>
</dbReference>
<dbReference type="EMBL" id="KQ947435">
    <property type="protein sequence ID" value="KUJ08591.1"/>
    <property type="molecule type" value="Genomic_DNA"/>
</dbReference>
<accession>A0A132B896</accession>
<evidence type="ECO:0000313" key="1">
    <source>
        <dbReference type="EMBL" id="KUJ08591.1"/>
    </source>
</evidence>
<reference evidence="1 2" key="1">
    <citation type="submission" date="2015-10" db="EMBL/GenBank/DDBJ databases">
        <title>Full genome of DAOMC 229536 Phialocephala scopiformis, a fungal endophyte of spruce producing the potent anti-insectan compound rugulosin.</title>
        <authorList>
            <consortium name="DOE Joint Genome Institute"/>
            <person name="Walker A.K."/>
            <person name="Frasz S.L."/>
            <person name="Seifert K.A."/>
            <person name="Miller J.D."/>
            <person name="Mondo S.J."/>
            <person name="Labutti K."/>
            <person name="Lipzen A."/>
            <person name="Dockter R."/>
            <person name="Kennedy M."/>
            <person name="Grigoriev I.V."/>
            <person name="Spatafora J.W."/>
        </authorList>
    </citation>
    <scope>NUCLEOTIDE SEQUENCE [LARGE SCALE GENOMIC DNA]</scope>
    <source>
        <strain evidence="1 2">CBS 120377</strain>
    </source>
</reference>
<dbReference type="InParanoid" id="A0A132B896"/>
<keyword evidence="2" id="KW-1185">Reference proteome</keyword>
<dbReference type="AlphaFoldDB" id="A0A132B896"/>
<dbReference type="GeneID" id="28830501"/>
<gene>
    <name evidence="1" type="ORF">LY89DRAFT_741943</name>
</gene>
<dbReference type="OrthoDB" id="3472778at2759"/>
<dbReference type="RefSeq" id="XP_018062946.1">
    <property type="nucleotide sequence ID" value="XM_018220775.1"/>
</dbReference>